<accession>A0A318NR89</accession>
<dbReference type="Proteomes" id="UP000248333">
    <property type="component" value="Unassembled WGS sequence"/>
</dbReference>
<dbReference type="EMBL" id="PYBV01000005">
    <property type="protein sequence ID" value="PYC75211.1"/>
    <property type="molecule type" value="Genomic_DNA"/>
</dbReference>
<gene>
    <name evidence="2" type="ORF">C7C45_04910</name>
</gene>
<dbReference type="AlphaFoldDB" id="A0A318NR89"/>
<keyword evidence="3" id="KW-1185">Reference proteome</keyword>
<reference evidence="2 3" key="1">
    <citation type="submission" date="2018-03" db="EMBL/GenBank/DDBJ databases">
        <title>Bioinformatic expansion and discovery of thiopeptide antibiotics.</title>
        <authorList>
            <person name="Schwalen C.J."/>
            <person name="Hudson G.A."/>
            <person name="Mitchell D.A."/>
        </authorList>
    </citation>
    <scope>NUCLEOTIDE SEQUENCE [LARGE SCALE GENOMIC DNA]</scope>
    <source>
        <strain evidence="2 3">NRRL 8041</strain>
    </source>
</reference>
<evidence type="ECO:0000313" key="3">
    <source>
        <dbReference type="Proteomes" id="UP000248333"/>
    </source>
</evidence>
<protein>
    <submittedName>
        <fullName evidence="2">Uncharacterized protein</fullName>
    </submittedName>
</protein>
<evidence type="ECO:0000313" key="2">
    <source>
        <dbReference type="EMBL" id="PYC75211.1"/>
    </source>
</evidence>
<organism evidence="2 3">
    <name type="scientific">Micromonospora arborensis</name>
    <dbReference type="NCBI Taxonomy" id="2116518"/>
    <lineage>
        <taxon>Bacteria</taxon>
        <taxon>Bacillati</taxon>
        <taxon>Actinomycetota</taxon>
        <taxon>Actinomycetes</taxon>
        <taxon>Micromonosporales</taxon>
        <taxon>Micromonosporaceae</taxon>
        <taxon>Micromonospora</taxon>
    </lineage>
</organism>
<evidence type="ECO:0000256" key="1">
    <source>
        <dbReference type="SAM" id="MobiDB-lite"/>
    </source>
</evidence>
<proteinExistence type="predicted"/>
<feature type="region of interest" description="Disordered" evidence="1">
    <location>
        <begin position="1"/>
        <end position="35"/>
    </location>
</feature>
<comment type="caution">
    <text evidence="2">The sequence shown here is derived from an EMBL/GenBank/DDBJ whole genome shotgun (WGS) entry which is preliminary data.</text>
</comment>
<name>A0A318NR89_9ACTN</name>
<sequence>MSPLAFGPGRGTHRVLGVSGTPERCRTHRVPLGPSRVQEVPGERAAVLRLVEDAAARLREEGLILRRVRPVTDRQARCPECVQGAALAAVARLRGEGEDW</sequence>